<dbReference type="InterPro" id="IPR043129">
    <property type="entry name" value="ATPase_NBD"/>
</dbReference>
<gene>
    <name evidence="2" type="ORF">LX83_004831</name>
</gene>
<sequence length="482" mass="48929">MTIVVREDAGALLCLDVGSTWTKAALVAADGRLVGTAQHPTTPPEVLHGIGAVTEQLAATDVPVLACSSAGGGLRLAVVGQERLVSAEAGYRVALSAGAKVVHVSAGELTGAGLTALRASRPDLVLLAGGTDGGDTRVLLHNAGRLARNRLRCPIVLAGNTAVRDQALALLAETGRTVIPTANVLPDVGELAPGPARAAIRAAFLRHVIGGKGLSRGPRFRRLVRAVTPDAVLTGVARLVAVRSSQDGAEAGAVLVVDVGGATTDVYSALPTATARAASRGAEVGARAGDSADDEGPEPTVALPPERRTVEGDLGMRWSAPGVVAEAEAERLIDPAEAAVLAQAAGQRGQRVDWVPRANEPGAADEIAIDLRLAALAVVLAVRRHLRLVGHLGARGAGLLVLSGGVFRHAGEAGLARVEQTLRDDPVLRPVLRQARVVVDRDYALAPAGLLADAGRTATADALLTHALAGQATAADPAALTG</sequence>
<name>A0AAE3GGR8_9PSEU</name>
<evidence type="ECO:0000313" key="2">
    <source>
        <dbReference type="EMBL" id="MCP2167957.1"/>
    </source>
</evidence>
<dbReference type="InterPro" id="IPR006230">
    <property type="entry name" value="MutL"/>
</dbReference>
<dbReference type="EMBL" id="JAMTCK010000012">
    <property type="protein sequence ID" value="MCP2167957.1"/>
    <property type="molecule type" value="Genomic_DNA"/>
</dbReference>
<proteinExistence type="predicted"/>
<protein>
    <recommendedName>
        <fullName evidence="4">Glutamate mutase</fullName>
    </recommendedName>
</protein>
<evidence type="ECO:0000313" key="3">
    <source>
        <dbReference type="Proteomes" id="UP001206128"/>
    </source>
</evidence>
<accession>A0AAE3GGR8</accession>
<evidence type="ECO:0000256" key="1">
    <source>
        <dbReference type="SAM" id="MobiDB-lite"/>
    </source>
</evidence>
<dbReference type="Proteomes" id="UP001206128">
    <property type="component" value="Unassembled WGS sequence"/>
</dbReference>
<feature type="region of interest" description="Disordered" evidence="1">
    <location>
        <begin position="279"/>
        <end position="305"/>
    </location>
</feature>
<keyword evidence="3" id="KW-1185">Reference proteome</keyword>
<reference evidence="2" key="1">
    <citation type="submission" date="2022-06" db="EMBL/GenBank/DDBJ databases">
        <title>Genomic Encyclopedia of Archaeal and Bacterial Type Strains, Phase II (KMG-II): from individual species to whole genera.</title>
        <authorList>
            <person name="Goeker M."/>
        </authorList>
    </citation>
    <scope>NUCLEOTIDE SEQUENCE</scope>
    <source>
        <strain evidence="2">DSM 43935</strain>
    </source>
</reference>
<dbReference type="Pfam" id="PF13941">
    <property type="entry name" value="MutL"/>
    <property type="match status" value="1"/>
</dbReference>
<evidence type="ECO:0008006" key="4">
    <source>
        <dbReference type="Google" id="ProtNLM"/>
    </source>
</evidence>
<organism evidence="2 3">
    <name type="scientific">Goodfellowiella coeruleoviolacea</name>
    <dbReference type="NCBI Taxonomy" id="334858"/>
    <lineage>
        <taxon>Bacteria</taxon>
        <taxon>Bacillati</taxon>
        <taxon>Actinomycetota</taxon>
        <taxon>Actinomycetes</taxon>
        <taxon>Pseudonocardiales</taxon>
        <taxon>Pseudonocardiaceae</taxon>
        <taxon>Goodfellowiella</taxon>
    </lineage>
</organism>
<dbReference type="RefSeq" id="WP_253775348.1">
    <property type="nucleotide sequence ID" value="NZ_JAMTCK010000012.1"/>
</dbReference>
<comment type="caution">
    <text evidence="2">The sequence shown here is derived from an EMBL/GenBank/DDBJ whole genome shotgun (WGS) entry which is preliminary data.</text>
</comment>
<dbReference type="SUPFAM" id="SSF53067">
    <property type="entry name" value="Actin-like ATPase domain"/>
    <property type="match status" value="1"/>
</dbReference>
<dbReference type="AlphaFoldDB" id="A0AAE3GGR8"/>